<dbReference type="InterPro" id="IPR035952">
    <property type="entry name" value="Rhomboid-like_sf"/>
</dbReference>
<sequence>MMSLRKLSRCVVSRTGTFKQVHGTFSPSIATHRAMKSPSLPMVPHRRFTNYASRSLESLNPDHVIFGIIGVNGIVWFMWKTADTREKQKFMIQNFTTSIGHLMQGRLWTPLTAAFSHMDGGHFCVNMLGVYFFGREVCAVLGTKRFLGLYLGSAVVASVCQIASGFTSNRHSLSLGASGAVNAITAFSICLYPRSTILIMMIIPMPAYVAGGLFILRDVWGAMSQSSSNIGHIAHLAGAGVGMLYYRHLFGRGRGGRRFF</sequence>
<feature type="transmembrane region" description="Helical" evidence="7">
    <location>
        <begin position="146"/>
        <end position="166"/>
    </location>
</feature>
<evidence type="ECO:0000256" key="6">
    <source>
        <dbReference type="ARBA" id="ARBA00023136"/>
    </source>
</evidence>
<organism evidence="9 10">
    <name type="scientific">Aphanomyces euteiches</name>
    <dbReference type="NCBI Taxonomy" id="100861"/>
    <lineage>
        <taxon>Eukaryota</taxon>
        <taxon>Sar</taxon>
        <taxon>Stramenopiles</taxon>
        <taxon>Oomycota</taxon>
        <taxon>Saprolegniomycetes</taxon>
        <taxon>Saprolegniales</taxon>
        <taxon>Verrucalvaceae</taxon>
        <taxon>Aphanomyces</taxon>
    </lineage>
</organism>
<proteinExistence type="inferred from homology"/>
<dbReference type="InterPro" id="IPR050925">
    <property type="entry name" value="Rhomboid_protease_S54"/>
</dbReference>
<dbReference type="Proteomes" id="UP000481153">
    <property type="component" value="Unassembled WGS sequence"/>
</dbReference>
<evidence type="ECO:0000259" key="8">
    <source>
        <dbReference type="Pfam" id="PF01694"/>
    </source>
</evidence>
<keyword evidence="5 7" id="KW-1133">Transmembrane helix</keyword>
<feature type="transmembrane region" description="Helical" evidence="7">
    <location>
        <begin position="229"/>
        <end position="250"/>
    </location>
</feature>
<dbReference type="SUPFAM" id="SSF144091">
    <property type="entry name" value="Rhomboid-like"/>
    <property type="match status" value="1"/>
</dbReference>
<protein>
    <recommendedName>
        <fullName evidence="8">Peptidase S54 rhomboid domain-containing protein</fullName>
    </recommendedName>
</protein>
<dbReference type="PANTHER" id="PTHR43731:SF14">
    <property type="entry name" value="PRESENILIN-ASSOCIATED RHOMBOID-LIKE PROTEIN, MITOCHONDRIAL"/>
    <property type="match status" value="1"/>
</dbReference>
<evidence type="ECO:0000256" key="3">
    <source>
        <dbReference type="ARBA" id="ARBA00022692"/>
    </source>
</evidence>
<keyword evidence="10" id="KW-1185">Reference proteome</keyword>
<dbReference type="Gene3D" id="1.20.1540.10">
    <property type="entry name" value="Rhomboid-like"/>
    <property type="match status" value="1"/>
</dbReference>
<dbReference type="AlphaFoldDB" id="A0A6G0XPZ6"/>
<dbReference type="PANTHER" id="PTHR43731">
    <property type="entry name" value="RHOMBOID PROTEASE"/>
    <property type="match status" value="1"/>
</dbReference>
<evidence type="ECO:0000256" key="1">
    <source>
        <dbReference type="ARBA" id="ARBA00004141"/>
    </source>
</evidence>
<dbReference type="EMBL" id="VJMJ01000029">
    <property type="protein sequence ID" value="KAF0742348.1"/>
    <property type="molecule type" value="Genomic_DNA"/>
</dbReference>
<accession>A0A6G0XPZ6</accession>
<name>A0A6G0XPZ6_9STRA</name>
<feature type="domain" description="Peptidase S54 rhomboid" evidence="8">
    <location>
        <begin position="105"/>
        <end position="249"/>
    </location>
</feature>
<feature type="transmembrane region" description="Helical" evidence="7">
    <location>
        <begin position="63"/>
        <end position="79"/>
    </location>
</feature>
<evidence type="ECO:0000256" key="4">
    <source>
        <dbReference type="ARBA" id="ARBA00022801"/>
    </source>
</evidence>
<dbReference type="VEuPathDB" id="FungiDB:AeMF1_016009"/>
<feature type="transmembrane region" description="Helical" evidence="7">
    <location>
        <begin position="111"/>
        <end position="134"/>
    </location>
</feature>
<evidence type="ECO:0000313" key="10">
    <source>
        <dbReference type="Proteomes" id="UP000481153"/>
    </source>
</evidence>
<evidence type="ECO:0000256" key="2">
    <source>
        <dbReference type="ARBA" id="ARBA00009045"/>
    </source>
</evidence>
<evidence type="ECO:0000313" key="9">
    <source>
        <dbReference type="EMBL" id="KAF0742348.1"/>
    </source>
</evidence>
<gene>
    <name evidence="9" type="ORF">Ae201684_002749</name>
</gene>
<evidence type="ECO:0000256" key="5">
    <source>
        <dbReference type="ARBA" id="ARBA00022989"/>
    </source>
</evidence>
<feature type="transmembrane region" description="Helical" evidence="7">
    <location>
        <begin position="197"/>
        <end position="217"/>
    </location>
</feature>
<dbReference type="Pfam" id="PF01694">
    <property type="entry name" value="Rhomboid"/>
    <property type="match status" value="1"/>
</dbReference>
<dbReference type="GO" id="GO:0004252">
    <property type="term" value="F:serine-type endopeptidase activity"/>
    <property type="evidence" value="ECO:0007669"/>
    <property type="project" value="InterPro"/>
</dbReference>
<keyword evidence="4" id="KW-0378">Hydrolase</keyword>
<dbReference type="InterPro" id="IPR022764">
    <property type="entry name" value="Peptidase_S54_rhomboid_dom"/>
</dbReference>
<keyword evidence="3 7" id="KW-0812">Transmembrane</keyword>
<comment type="subcellular location">
    <subcellularLocation>
        <location evidence="1">Membrane</location>
        <topology evidence="1">Multi-pass membrane protein</topology>
    </subcellularLocation>
</comment>
<keyword evidence="6 7" id="KW-0472">Membrane</keyword>
<dbReference type="GO" id="GO:0016020">
    <property type="term" value="C:membrane"/>
    <property type="evidence" value="ECO:0007669"/>
    <property type="project" value="UniProtKB-SubCell"/>
</dbReference>
<comment type="caution">
    <text evidence="9">The sequence shown here is derived from an EMBL/GenBank/DDBJ whole genome shotgun (WGS) entry which is preliminary data.</text>
</comment>
<reference evidence="9 10" key="1">
    <citation type="submission" date="2019-07" db="EMBL/GenBank/DDBJ databases">
        <title>Genomics analysis of Aphanomyces spp. identifies a new class of oomycete effector associated with host adaptation.</title>
        <authorList>
            <person name="Gaulin E."/>
        </authorList>
    </citation>
    <scope>NUCLEOTIDE SEQUENCE [LARGE SCALE GENOMIC DNA]</scope>
    <source>
        <strain evidence="9 10">ATCC 201684</strain>
    </source>
</reference>
<evidence type="ECO:0000256" key="7">
    <source>
        <dbReference type="SAM" id="Phobius"/>
    </source>
</evidence>
<feature type="transmembrane region" description="Helical" evidence="7">
    <location>
        <begin position="172"/>
        <end position="192"/>
    </location>
</feature>
<comment type="similarity">
    <text evidence="2">Belongs to the peptidase S54 family.</text>
</comment>